<sequence length="60" mass="7187">MFSYQYTFSSALNHNVFLIQNAIYRNRLHHSSMFHLRKPFPPFYGQNLHLKILSVMMAID</sequence>
<accession>A0AAD8ABF2</accession>
<dbReference type="EMBL" id="JASPKZ010002329">
    <property type="protein sequence ID" value="KAJ9595561.1"/>
    <property type="molecule type" value="Genomic_DNA"/>
</dbReference>
<comment type="caution">
    <text evidence="1">The sequence shown here is derived from an EMBL/GenBank/DDBJ whole genome shotgun (WGS) entry which is preliminary data.</text>
</comment>
<dbReference type="Proteomes" id="UP001233999">
    <property type="component" value="Unassembled WGS sequence"/>
</dbReference>
<dbReference type="AlphaFoldDB" id="A0AAD8ABF2"/>
<feature type="non-terminal residue" evidence="1">
    <location>
        <position position="60"/>
    </location>
</feature>
<proteinExistence type="predicted"/>
<organism evidence="1 2">
    <name type="scientific">Diploptera punctata</name>
    <name type="common">Pacific beetle cockroach</name>
    <dbReference type="NCBI Taxonomy" id="6984"/>
    <lineage>
        <taxon>Eukaryota</taxon>
        <taxon>Metazoa</taxon>
        <taxon>Ecdysozoa</taxon>
        <taxon>Arthropoda</taxon>
        <taxon>Hexapoda</taxon>
        <taxon>Insecta</taxon>
        <taxon>Pterygota</taxon>
        <taxon>Neoptera</taxon>
        <taxon>Polyneoptera</taxon>
        <taxon>Dictyoptera</taxon>
        <taxon>Blattodea</taxon>
        <taxon>Blaberoidea</taxon>
        <taxon>Blaberidae</taxon>
        <taxon>Diplopterinae</taxon>
        <taxon>Diploptera</taxon>
    </lineage>
</organism>
<reference evidence="1" key="1">
    <citation type="journal article" date="2023" name="IScience">
        <title>Live-bearing cockroach genome reveals convergent evolutionary mechanisms linked to viviparity in insects and beyond.</title>
        <authorList>
            <person name="Fouks B."/>
            <person name="Harrison M.C."/>
            <person name="Mikhailova A.A."/>
            <person name="Marchal E."/>
            <person name="English S."/>
            <person name="Carruthers M."/>
            <person name="Jennings E.C."/>
            <person name="Chiamaka E.L."/>
            <person name="Frigard R.A."/>
            <person name="Pippel M."/>
            <person name="Attardo G.M."/>
            <person name="Benoit J.B."/>
            <person name="Bornberg-Bauer E."/>
            <person name="Tobe S.S."/>
        </authorList>
    </citation>
    <scope>NUCLEOTIDE SEQUENCE</scope>
    <source>
        <strain evidence="1">Stay&amp;Tobe</strain>
    </source>
</reference>
<gene>
    <name evidence="1" type="ORF">L9F63_013229</name>
</gene>
<evidence type="ECO:0000313" key="1">
    <source>
        <dbReference type="EMBL" id="KAJ9595561.1"/>
    </source>
</evidence>
<evidence type="ECO:0000313" key="2">
    <source>
        <dbReference type="Proteomes" id="UP001233999"/>
    </source>
</evidence>
<reference evidence="1" key="2">
    <citation type="submission" date="2023-05" db="EMBL/GenBank/DDBJ databases">
        <authorList>
            <person name="Fouks B."/>
        </authorList>
    </citation>
    <scope>NUCLEOTIDE SEQUENCE</scope>
    <source>
        <strain evidence="1">Stay&amp;Tobe</strain>
        <tissue evidence="1">Testes</tissue>
    </source>
</reference>
<protein>
    <submittedName>
        <fullName evidence="1">Uncharacterized protein</fullName>
    </submittedName>
</protein>
<name>A0AAD8ABF2_DIPPU</name>
<keyword evidence="2" id="KW-1185">Reference proteome</keyword>